<protein>
    <submittedName>
        <fullName evidence="7">UDP-galactopyranose mutase</fullName>
    </submittedName>
</protein>
<evidence type="ECO:0000256" key="3">
    <source>
        <dbReference type="ARBA" id="ARBA00022630"/>
    </source>
</evidence>
<dbReference type="SUPFAM" id="SSF54373">
    <property type="entry name" value="FAD-linked reductases, C-terminal domain"/>
    <property type="match status" value="1"/>
</dbReference>
<keyword evidence="4" id="KW-0274">FAD</keyword>
<dbReference type="InterPro" id="IPR004379">
    <property type="entry name" value="UDP-GALP_mutase"/>
</dbReference>
<dbReference type="GO" id="GO:0008767">
    <property type="term" value="F:UDP-galactopyranose mutase activity"/>
    <property type="evidence" value="ECO:0007669"/>
    <property type="project" value="InterPro"/>
</dbReference>
<dbReference type="RefSeq" id="WP_035684699.1">
    <property type="nucleotide sequence ID" value="NZ_JPRL01000001.1"/>
</dbReference>
<reference evidence="7 8" key="1">
    <citation type="submission" date="2014-07" db="EMBL/GenBank/DDBJ databases">
        <title>Genome of Flavobacterium reichenbachii LMG 25512.</title>
        <authorList>
            <person name="Stropko S.J."/>
            <person name="Pipes S.E."/>
            <person name="Newman J.D."/>
        </authorList>
    </citation>
    <scope>NUCLEOTIDE SEQUENCE [LARGE SCALE GENOMIC DNA]</scope>
    <source>
        <strain evidence="7 8">LMG 25512</strain>
    </source>
</reference>
<proteinExistence type="inferred from homology"/>
<dbReference type="Pfam" id="PF03275">
    <property type="entry name" value="GLF"/>
    <property type="match status" value="1"/>
</dbReference>
<evidence type="ECO:0000256" key="4">
    <source>
        <dbReference type="ARBA" id="ARBA00022827"/>
    </source>
</evidence>
<feature type="domain" description="UDP-galactopyranose mutase C-terminal" evidence="6">
    <location>
        <begin position="149"/>
        <end position="350"/>
    </location>
</feature>
<evidence type="ECO:0000256" key="1">
    <source>
        <dbReference type="ARBA" id="ARBA00001974"/>
    </source>
</evidence>
<evidence type="ECO:0000256" key="5">
    <source>
        <dbReference type="ARBA" id="ARBA00023235"/>
    </source>
</evidence>
<evidence type="ECO:0000256" key="2">
    <source>
        <dbReference type="ARBA" id="ARBA00009321"/>
    </source>
</evidence>
<dbReference type="InterPro" id="IPR015899">
    <property type="entry name" value="UDP-GalPyranose_mutase_C"/>
</dbReference>
<organism evidence="7 8">
    <name type="scientific">Flavobacterium reichenbachii</name>
    <dbReference type="NCBI Taxonomy" id="362418"/>
    <lineage>
        <taxon>Bacteria</taxon>
        <taxon>Pseudomonadati</taxon>
        <taxon>Bacteroidota</taxon>
        <taxon>Flavobacteriia</taxon>
        <taxon>Flavobacteriales</taxon>
        <taxon>Flavobacteriaceae</taxon>
        <taxon>Flavobacterium</taxon>
    </lineage>
</organism>
<dbReference type="eggNOG" id="COG0562">
    <property type="taxonomic scope" value="Bacteria"/>
</dbReference>
<comment type="caution">
    <text evidence="7">The sequence shown here is derived from an EMBL/GenBank/DDBJ whole genome shotgun (WGS) entry which is preliminary data.</text>
</comment>
<dbReference type="STRING" id="362418.IW19_13170"/>
<evidence type="ECO:0000313" key="8">
    <source>
        <dbReference type="Proteomes" id="UP000028715"/>
    </source>
</evidence>
<evidence type="ECO:0000259" key="6">
    <source>
        <dbReference type="Pfam" id="PF03275"/>
    </source>
</evidence>
<keyword evidence="8" id="KW-1185">Reference proteome</keyword>
<sequence>MKHIDILIIGAGISGAVLAERYASIGKKVLIIEKRNHIAGNCYDYTDDNGILVSKYGAHLFHTNEESVWKYVNSFSNWYRWEHKVIARVGEKTVPIPVNITTVNEIYDINISSEEEMINWLEDHRMPFKKPENGEEAVLNRVGPILYEKMFKYYTKKQWDKYPVELDASVLERIPVRTNYDDRYFSDKWQALPKGGYTQLFENILNHPNIEVLLETDYFDVKDQYKNFEKLFYTGPIDRFFEFKHSLIEKLEYRSINFVSETVDAEFFQENSVVNYPGMEVDFTRIIEYKHFGNQTSEKTTVVKEFTVDEGEPYYPVPNPRNQEIYTKYKAEAENLPDVHFVGRLANYKYFNMDQAFKNALDLFEHLEISTKPLKTAV</sequence>
<comment type="cofactor">
    <cofactor evidence="1">
        <name>FAD</name>
        <dbReference type="ChEBI" id="CHEBI:57692"/>
    </cofactor>
</comment>
<dbReference type="EMBL" id="JPRL01000001">
    <property type="protein sequence ID" value="KFF06404.1"/>
    <property type="molecule type" value="Genomic_DNA"/>
</dbReference>
<dbReference type="SUPFAM" id="SSF51971">
    <property type="entry name" value="Nucleotide-binding domain"/>
    <property type="match status" value="1"/>
</dbReference>
<name>A0A085ZPP0_9FLAO</name>
<dbReference type="Pfam" id="PF13450">
    <property type="entry name" value="NAD_binding_8"/>
    <property type="match status" value="1"/>
</dbReference>
<comment type="similarity">
    <text evidence="2">Belongs to the UDP-galactopyranose/dTDP-fucopyranose mutase family.</text>
</comment>
<keyword evidence="3" id="KW-0285">Flavoprotein</keyword>
<accession>A0A085ZPP0</accession>
<dbReference type="NCBIfam" id="TIGR00031">
    <property type="entry name" value="UDP-GALP_mutase"/>
    <property type="match status" value="1"/>
</dbReference>
<dbReference type="PANTHER" id="PTHR21197:SF0">
    <property type="entry name" value="UDP-GALACTOPYRANOSE MUTASE"/>
    <property type="match status" value="1"/>
</dbReference>
<dbReference type="Proteomes" id="UP000028715">
    <property type="component" value="Unassembled WGS sequence"/>
</dbReference>
<dbReference type="OrthoDB" id="9769600at2"/>
<evidence type="ECO:0000313" key="7">
    <source>
        <dbReference type="EMBL" id="KFF06404.1"/>
    </source>
</evidence>
<dbReference type="GO" id="GO:0005829">
    <property type="term" value="C:cytosol"/>
    <property type="evidence" value="ECO:0007669"/>
    <property type="project" value="TreeGrafter"/>
</dbReference>
<keyword evidence="5" id="KW-0413">Isomerase</keyword>
<dbReference type="AlphaFoldDB" id="A0A085ZPP0"/>
<gene>
    <name evidence="7" type="ORF">IW19_13170</name>
</gene>
<dbReference type="GO" id="GO:0050660">
    <property type="term" value="F:flavin adenine dinucleotide binding"/>
    <property type="evidence" value="ECO:0007669"/>
    <property type="project" value="TreeGrafter"/>
</dbReference>
<dbReference type="PANTHER" id="PTHR21197">
    <property type="entry name" value="UDP-GALACTOPYRANOSE MUTASE"/>
    <property type="match status" value="1"/>
</dbReference>
<dbReference type="Gene3D" id="3.40.50.720">
    <property type="entry name" value="NAD(P)-binding Rossmann-like Domain"/>
    <property type="match status" value="3"/>
</dbReference>